<proteinExistence type="predicted"/>
<dbReference type="Gene3D" id="3.50.50.60">
    <property type="entry name" value="FAD/NAD(P)-binding domain"/>
    <property type="match status" value="1"/>
</dbReference>
<name>A0A0D0BDM0_9AGAR</name>
<feature type="non-terminal residue" evidence="1">
    <location>
        <position position="74"/>
    </location>
</feature>
<keyword evidence="2" id="KW-1185">Reference proteome</keyword>
<evidence type="ECO:0000313" key="1">
    <source>
        <dbReference type="EMBL" id="KIK61825.1"/>
    </source>
</evidence>
<dbReference type="EMBL" id="KN834769">
    <property type="protein sequence ID" value="KIK61825.1"/>
    <property type="molecule type" value="Genomic_DNA"/>
</dbReference>
<dbReference type="HOGENOM" id="CLU_2694479_0_0_1"/>
<dbReference type="Proteomes" id="UP000053593">
    <property type="component" value="Unassembled WGS sequence"/>
</dbReference>
<evidence type="ECO:0000313" key="2">
    <source>
        <dbReference type="Proteomes" id="UP000053593"/>
    </source>
</evidence>
<gene>
    <name evidence="1" type="ORF">GYMLUDRAFT_116316</name>
</gene>
<dbReference type="InterPro" id="IPR036188">
    <property type="entry name" value="FAD/NAD-bd_sf"/>
</dbReference>
<feature type="non-terminal residue" evidence="1">
    <location>
        <position position="1"/>
    </location>
</feature>
<reference evidence="1 2" key="1">
    <citation type="submission" date="2014-04" db="EMBL/GenBank/DDBJ databases">
        <title>Evolutionary Origins and Diversification of the Mycorrhizal Mutualists.</title>
        <authorList>
            <consortium name="DOE Joint Genome Institute"/>
            <consortium name="Mycorrhizal Genomics Consortium"/>
            <person name="Kohler A."/>
            <person name="Kuo A."/>
            <person name="Nagy L.G."/>
            <person name="Floudas D."/>
            <person name="Copeland A."/>
            <person name="Barry K.W."/>
            <person name="Cichocki N."/>
            <person name="Veneault-Fourrey C."/>
            <person name="LaButti K."/>
            <person name="Lindquist E.A."/>
            <person name="Lipzen A."/>
            <person name="Lundell T."/>
            <person name="Morin E."/>
            <person name="Murat C."/>
            <person name="Riley R."/>
            <person name="Ohm R."/>
            <person name="Sun H."/>
            <person name="Tunlid A."/>
            <person name="Henrissat B."/>
            <person name="Grigoriev I.V."/>
            <person name="Hibbett D.S."/>
            <person name="Martin F."/>
        </authorList>
    </citation>
    <scope>NUCLEOTIDE SEQUENCE [LARGE SCALE GENOMIC DNA]</scope>
    <source>
        <strain evidence="1 2">FD-317 M1</strain>
    </source>
</reference>
<accession>A0A0D0BDM0</accession>
<sequence>KHVQRYVRSFASFLGVNSNDGNSDVSYNTRVERVDKRFTADGEEAGWTLTLRQVIQTGSNSCKIRWWTEVYDCL</sequence>
<dbReference type="AlphaFoldDB" id="A0A0D0BDM0"/>
<organism evidence="1 2">
    <name type="scientific">Collybiopsis luxurians FD-317 M1</name>
    <dbReference type="NCBI Taxonomy" id="944289"/>
    <lineage>
        <taxon>Eukaryota</taxon>
        <taxon>Fungi</taxon>
        <taxon>Dikarya</taxon>
        <taxon>Basidiomycota</taxon>
        <taxon>Agaricomycotina</taxon>
        <taxon>Agaricomycetes</taxon>
        <taxon>Agaricomycetidae</taxon>
        <taxon>Agaricales</taxon>
        <taxon>Marasmiineae</taxon>
        <taxon>Omphalotaceae</taxon>
        <taxon>Collybiopsis</taxon>
        <taxon>Collybiopsis luxurians</taxon>
    </lineage>
</organism>
<protein>
    <submittedName>
        <fullName evidence="1">Uncharacterized protein</fullName>
    </submittedName>
</protein>
<dbReference type="OrthoDB" id="66881at2759"/>